<feature type="signal peptide" evidence="1">
    <location>
        <begin position="1"/>
        <end position="18"/>
    </location>
</feature>
<sequence length="101" mass="11246">MKILIFAVGLLLPSTSFAADALNINARDHDCAAIGKIIRDNKKVFVRTGFGGRSFRYPPARCNLGDMYTTVTVRDAKGQQCVLKYACINDPSSFYNFSFDR</sequence>
<comment type="caution">
    <text evidence="2">The sequence shown here is derived from an EMBL/GenBank/DDBJ whole genome shotgun (WGS) entry which is preliminary data.</text>
</comment>
<name>A0ABU0BPS2_9HYPH</name>
<proteinExistence type="predicted"/>
<dbReference type="RefSeq" id="WP_307229823.1">
    <property type="nucleotide sequence ID" value="NZ_JAUSVF010000001.1"/>
</dbReference>
<keyword evidence="1" id="KW-0732">Signal</keyword>
<dbReference type="Proteomes" id="UP001230207">
    <property type="component" value="Unassembled WGS sequence"/>
</dbReference>
<feature type="chain" id="PRO_5046942798" evidence="1">
    <location>
        <begin position="19"/>
        <end position="101"/>
    </location>
</feature>
<evidence type="ECO:0000256" key="1">
    <source>
        <dbReference type="SAM" id="SignalP"/>
    </source>
</evidence>
<evidence type="ECO:0000313" key="3">
    <source>
        <dbReference type="Proteomes" id="UP001230207"/>
    </source>
</evidence>
<reference evidence="2 3" key="1">
    <citation type="submission" date="2023-07" db="EMBL/GenBank/DDBJ databases">
        <title>Genomic Encyclopedia of Type Strains, Phase IV (KMG-IV): sequencing the most valuable type-strain genomes for metagenomic binning, comparative biology and taxonomic classification.</title>
        <authorList>
            <person name="Goeker M."/>
        </authorList>
    </citation>
    <scope>NUCLEOTIDE SEQUENCE [LARGE SCALE GENOMIC DNA]</scope>
    <source>
        <strain evidence="2 3">DSM 1112</strain>
    </source>
</reference>
<keyword evidence="3" id="KW-1185">Reference proteome</keyword>
<protein>
    <submittedName>
        <fullName evidence="2">Uncharacterized protein</fullName>
    </submittedName>
</protein>
<gene>
    <name evidence="2" type="ORF">QO002_002376</name>
</gene>
<accession>A0ABU0BPS2</accession>
<evidence type="ECO:0000313" key="2">
    <source>
        <dbReference type="EMBL" id="MDQ0320238.1"/>
    </source>
</evidence>
<organism evidence="2 3">
    <name type="scientific">Pararhizobium capsulatum DSM 1112</name>
    <dbReference type="NCBI Taxonomy" id="1121113"/>
    <lineage>
        <taxon>Bacteria</taxon>
        <taxon>Pseudomonadati</taxon>
        <taxon>Pseudomonadota</taxon>
        <taxon>Alphaproteobacteria</taxon>
        <taxon>Hyphomicrobiales</taxon>
        <taxon>Rhizobiaceae</taxon>
        <taxon>Rhizobium/Agrobacterium group</taxon>
        <taxon>Pararhizobium</taxon>
    </lineage>
</organism>
<dbReference type="EMBL" id="JAUSVF010000001">
    <property type="protein sequence ID" value="MDQ0320238.1"/>
    <property type="molecule type" value="Genomic_DNA"/>
</dbReference>